<name>A0A1H3BSD8_9PSEU</name>
<dbReference type="STRING" id="418495.SAMN05216215_101140"/>
<evidence type="ECO:0000313" key="2">
    <source>
        <dbReference type="EMBL" id="SDX44695.1"/>
    </source>
</evidence>
<dbReference type="EMBL" id="FNOK01000011">
    <property type="protein sequence ID" value="SDX44695.1"/>
    <property type="molecule type" value="Genomic_DNA"/>
</dbReference>
<dbReference type="Proteomes" id="UP000199529">
    <property type="component" value="Unassembled WGS sequence"/>
</dbReference>
<evidence type="ECO:0000313" key="3">
    <source>
        <dbReference type="Proteomes" id="UP000199529"/>
    </source>
</evidence>
<dbReference type="AlphaFoldDB" id="A0A1H3BSD8"/>
<dbReference type="RefSeq" id="WP_245761129.1">
    <property type="nucleotide sequence ID" value="NZ_FNOK01000011.1"/>
</dbReference>
<feature type="region of interest" description="Disordered" evidence="1">
    <location>
        <begin position="345"/>
        <end position="374"/>
    </location>
</feature>
<feature type="compositionally biased region" description="Low complexity" evidence="1">
    <location>
        <begin position="351"/>
        <end position="363"/>
    </location>
</feature>
<reference evidence="3" key="1">
    <citation type="submission" date="2016-10" db="EMBL/GenBank/DDBJ databases">
        <authorList>
            <person name="Varghese N."/>
            <person name="Submissions S."/>
        </authorList>
    </citation>
    <scope>NUCLEOTIDE SEQUENCE [LARGE SCALE GENOMIC DNA]</scope>
    <source>
        <strain evidence="3">CGMCC 4.3530</strain>
    </source>
</reference>
<keyword evidence="3" id="KW-1185">Reference proteome</keyword>
<gene>
    <name evidence="2" type="ORF">SAMN05216215_101140</name>
</gene>
<protein>
    <recommendedName>
        <fullName evidence="4">SWIM zinc finger</fullName>
    </recommendedName>
</protein>
<evidence type="ECO:0008006" key="4">
    <source>
        <dbReference type="Google" id="ProtNLM"/>
    </source>
</evidence>
<evidence type="ECO:0000256" key="1">
    <source>
        <dbReference type="SAM" id="MobiDB-lite"/>
    </source>
</evidence>
<organism evidence="2 3">
    <name type="scientific">Saccharopolyspora shandongensis</name>
    <dbReference type="NCBI Taxonomy" id="418495"/>
    <lineage>
        <taxon>Bacteria</taxon>
        <taxon>Bacillati</taxon>
        <taxon>Actinomycetota</taxon>
        <taxon>Actinomycetes</taxon>
        <taxon>Pseudonocardiales</taxon>
        <taxon>Pseudonocardiaceae</taxon>
        <taxon>Saccharopolyspora</taxon>
    </lineage>
</organism>
<sequence length="374" mass="39967">MSDEAHSFTYRRPSVLDGDRLGLETAGGTALAGPVGNPRFFTGFLTDAAPAAGGLQAVARVARSRYPELTGRPAFRDPVVTCNGDRLRFESFSRCCGVYARLDVLSDGLDGEVHDRGTTNVDINEPLRRMLARVGGRDPLHLSVGPDDLTATTPDGSVVEKKVPLPRRWLRGFAEVQVITAGFEPRAELSAVEAARLLRSLPSRSSGALWAVPAGRSLRLTGSPTPGAVWVTSPDRLESLVLLLRFARALRVYGPPVRAGSHPVASAWELDLPGMRLVLALSPGRNRGFSGEGAVLDALASDDTETDAELIGALLSFEPRVEVDLLAERSGLPQPRVRDALTQLGTAGAGSATTSPRRPTSTANCPTTRRPRRR</sequence>
<proteinExistence type="predicted"/>
<accession>A0A1H3BSD8</accession>